<organism evidence="1 2">
    <name type="scientific">Pseudoalteromonas haloplanktis</name>
    <name type="common">Alteromonas haloplanktis</name>
    <dbReference type="NCBI Taxonomy" id="228"/>
    <lineage>
        <taxon>Bacteria</taxon>
        <taxon>Pseudomonadati</taxon>
        <taxon>Pseudomonadota</taxon>
        <taxon>Gammaproteobacteria</taxon>
        <taxon>Alteromonadales</taxon>
        <taxon>Pseudoalteromonadaceae</taxon>
        <taxon>Pseudoalteromonas</taxon>
    </lineage>
</organism>
<reference evidence="1 2" key="1">
    <citation type="submission" date="2023-08" db="EMBL/GenBank/DDBJ databases">
        <title>Pseudoalteromonas haloplanktis LL1 genome.</title>
        <authorList>
            <person name="Wu S."/>
        </authorList>
    </citation>
    <scope>NUCLEOTIDE SEQUENCE [LARGE SCALE GENOMIC DNA]</scope>
    <source>
        <strain evidence="1 2">LL1</strain>
    </source>
</reference>
<comment type="caution">
    <text evidence="1">The sequence shown here is derived from an EMBL/GenBank/DDBJ whole genome shotgun (WGS) entry which is preliminary data.</text>
</comment>
<accession>A0ABU1BI33</accession>
<sequence length="121" mass="14130">MIIFYDGNCPLCTKEMRLLKEADIYNKITLEDINTNDFEQRFNYIKHEDALAFLHGQQDNGEMIYGLDVTFAAWQTVGRHKWLTILQLPGIRFMADQIYKVFAKYRSPIARLTCKSTCGIK</sequence>
<keyword evidence="2" id="KW-1185">Reference proteome</keyword>
<evidence type="ECO:0000313" key="1">
    <source>
        <dbReference type="EMBL" id="MDQ9093252.1"/>
    </source>
</evidence>
<dbReference type="InterPro" id="IPR044691">
    <property type="entry name" value="DCC1_Trx"/>
</dbReference>
<dbReference type="RefSeq" id="WP_138554419.1">
    <property type="nucleotide sequence ID" value="NZ_JAVIFY010000013.1"/>
</dbReference>
<protein>
    <submittedName>
        <fullName evidence="1">DUF393 domain-containing protein</fullName>
    </submittedName>
</protein>
<proteinExistence type="predicted"/>
<dbReference type="PANTHER" id="PTHR34290">
    <property type="entry name" value="SI:CH73-390P7.2"/>
    <property type="match status" value="1"/>
</dbReference>
<gene>
    <name evidence="1" type="ORF">RC083_16870</name>
</gene>
<dbReference type="InterPro" id="IPR036249">
    <property type="entry name" value="Thioredoxin-like_sf"/>
</dbReference>
<dbReference type="InterPro" id="IPR007263">
    <property type="entry name" value="DCC1-like"/>
</dbReference>
<evidence type="ECO:0000313" key="2">
    <source>
        <dbReference type="Proteomes" id="UP001226574"/>
    </source>
</evidence>
<dbReference type="Pfam" id="PF04134">
    <property type="entry name" value="DCC1-like"/>
    <property type="match status" value="1"/>
</dbReference>
<dbReference type="Proteomes" id="UP001226574">
    <property type="component" value="Unassembled WGS sequence"/>
</dbReference>
<name>A0ABU1BI33_PSEHA</name>
<dbReference type="PANTHER" id="PTHR34290:SF2">
    <property type="entry name" value="OS04G0668800 PROTEIN"/>
    <property type="match status" value="1"/>
</dbReference>
<dbReference type="EMBL" id="JAVIFY010000013">
    <property type="protein sequence ID" value="MDQ9093252.1"/>
    <property type="molecule type" value="Genomic_DNA"/>
</dbReference>
<dbReference type="SUPFAM" id="SSF52833">
    <property type="entry name" value="Thioredoxin-like"/>
    <property type="match status" value="1"/>
</dbReference>